<reference evidence="4" key="1">
    <citation type="submission" date="2022-07" db="EMBL/GenBank/DDBJ databases">
        <title>Genome Sequence of Leucocoprinus birnbaumii.</title>
        <authorList>
            <person name="Buettner E."/>
        </authorList>
    </citation>
    <scope>NUCLEOTIDE SEQUENCE</scope>
    <source>
        <strain evidence="4">VT141</strain>
    </source>
</reference>
<gene>
    <name evidence="4" type="ORF">NP233_g10055</name>
</gene>
<keyword evidence="2" id="KW-0677">Repeat</keyword>
<organism evidence="4 5">
    <name type="scientific">Leucocoprinus birnbaumii</name>
    <dbReference type="NCBI Taxonomy" id="56174"/>
    <lineage>
        <taxon>Eukaryota</taxon>
        <taxon>Fungi</taxon>
        <taxon>Dikarya</taxon>
        <taxon>Basidiomycota</taxon>
        <taxon>Agaricomycotina</taxon>
        <taxon>Agaricomycetes</taxon>
        <taxon>Agaricomycetidae</taxon>
        <taxon>Agaricales</taxon>
        <taxon>Agaricineae</taxon>
        <taxon>Agaricaceae</taxon>
        <taxon>Leucocoprinus</taxon>
    </lineage>
</organism>
<evidence type="ECO:0000256" key="2">
    <source>
        <dbReference type="ARBA" id="ARBA00022737"/>
    </source>
</evidence>
<keyword evidence="1" id="KW-0853">WD repeat</keyword>
<dbReference type="EMBL" id="JANIEX010000971">
    <property type="protein sequence ID" value="KAJ3561665.1"/>
    <property type="molecule type" value="Genomic_DNA"/>
</dbReference>
<evidence type="ECO:0000256" key="3">
    <source>
        <dbReference type="SAM" id="MobiDB-lite"/>
    </source>
</evidence>
<name>A0AAD5VJ94_9AGAR</name>
<dbReference type="PANTHER" id="PTHR44472">
    <property type="entry name" value="DDB1- AND CUL4-ASSOCIATED FACTOR 4-RELATED"/>
    <property type="match status" value="1"/>
</dbReference>
<dbReference type="InterPro" id="IPR036322">
    <property type="entry name" value="WD40_repeat_dom_sf"/>
</dbReference>
<evidence type="ECO:0000256" key="1">
    <source>
        <dbReference type="ARBA" id="ARBA00022574"/>
    </source>
</evidence>
<dbReference type="InterPro" id="IPR015943">
    <property type="entry name" value="WD40/YVTN_repeat-like_dom_sf"/>
</dbReference>
<comment type="caution">
    <text evidence="4">The sequence shown here is derived from an EMBL/GenBank/DDBJ whole genome shotgun (WGS) entry which is preliminary data.</text>
</comment>
<dbReference type="SUPFAM" id="SSF50978">
    <property type="entry name" value="WD40 repeat-like"/>
    <property type="match status" value="1"/>
</dbReference>
<dbReference type="Proteomes" id="UP001213000">
    <property type="component" value="Unassembled WGS sequence"/>
</dbReference>
<accession>A0AAD5VJ94</accession>
<sequence length="410" mass="46093">MPEDLPGFYWDPQRNRYFPIAHSALQHQSVPQPTPPPNYPLSNAQAGASDASNKRRRRRSIWRLTDLGKSDPAVINRRSDLFGLHVAKTWCVREERVPIIGEIKHFIVCFPIQFVPSEEFAEMLDSLPYSATSFGPTSKLRVQKLDDPNLGLVITPKNTYDIRCSSYSYDPNEVVVGARQHAVHLTDIFNQPKTRILKTHSDVFSIVRDRNLIYAGTRNGSIHRFDLRVPSTAKSTTLFDTVNNAATRYSRPSSTVLHMQLIDDLLMYDVRYTQHSTPILQFKGHVNSNSSNLGIVTDPTSSFLFAAGQDNRIRAWSLRTAEPLPLPLPLLNQQQANNKFGGKKNPFLAEFDKPVETLQITDYRGNGDKRDDGDGDDEVGEVGEVGAGMCLWAGCGKKLYRFDLGSAWDT</sequence>
<feature type="region of interest" description="Disordered" evidence="3">
    <location>
        <begin position="361"/>
        <end position="380"/>
    </location>
</feature>
<proteinExistence type="predicted"/>
<evidence type="ECO:0000313" key="4">
    <source>
        <dbReference type="EMBL" id="KAJ3561665.1"/>
    </source>
</evidence>
<dbReference type="PANTHER" id="PTHR44472:SF1">
    <property type="entry name" value="DDB1 AND CUL4 ASSOCIATED FACTOR 4"/>
    <property type="match status" value="1"/>
</dbReference>
<dbReference type="InterPro" id="IPR052254">
    <property type="entry name" value="CUL4-DDB1_E3_ligase_receptor"/>
</dbReference>
<feature type="region of interest" description="Disordered" evidence="3">
    <location>
        <begin position="27"/>
        <end position="57"/>
    </location>
</feature>
<dbReference type="Gene3D" id="2.130.10.10">
    <property type="entry name" value="YVTN repeat-like/Quinoprotein amine dehydrogenase"/>
    <property type="match status" value="1"/>
</dbReference>
<keyword evidence="5" id="KW-1185">Reference proteome</keyword>
<evidence type="ECO:0000313" key="5">
    <source>
        <dbReference type="Proteomes" id="UP001213000"/>
    </source>
</evidence>
<evidence type="ECO:0008006" key="6">
    <source>
        <dbReference type="Google" id="ProtNLM"/>
    </source>
</evidence>
<protein>
    <recommendedName>
        <fullName evidence="6">WD40 repeat-like protein</fullName>
    </recommendedName>
</protein>
<dbReference type="AlphaFoldDB" id="A0AAD5VJ94"/>